<evidence type="ECO:0000313" key="3">
    <source>
        <dbReference type="Proteomes" id="UP000295783"/>
    </source>
</evidence>
<feature type="transmembrane region" description="Helical" evidence="1">
    <location>
        <begin position="105"/>
        <end position="129"/>
    </location>
</feature>
<protein>
    <submittedName>
        <fullName evidence="2">Cu-processing system permease protein</fullName>
    </submittedName>
</protein>
<feature type="transmembrane region" description="Helical" evidence="1">
    <location>
        <begin position="252"/>
        <end position="270"/>
    </location>
</feature>
<dbReference type="EMBL" id="SNYW01000007">
    <property type="protein sequence ID" value="TDQ82917.1"/>
    <property type="molecule type" value="Genomic_DNA"/>
</dbReference>
<dbReference type="RefSeq" id="WP_133612723.1">
    <property type="nucleotide sequence ID" value="NZ_SNYW01000007.1"/>
</dbReference>
<feature type="transmembrane region" description="Helical" evidence="1">
    <location>
        <begin position="58"/>
        <end position="79"/>
    </location>
</feature>
<comment type="caution">
    <text evidence="2">The sequence shown here is derived from an EMBL/GenBank/DDBJ whole genome shotgun (WGS) entry which is preliminary data.</text>
</comment>
<keyword evidence="3" id="KW-1185">Reference proteome</keyword>
<sequence>MKAILRMAMQEVRAGIRNRLVLATTLVLAALAVSIVFLGSAPVGVVDADPVSLTVVSLASLTIFLVPLLALMLSFDTVVGEAERGTLLLLLSYPVTRWQIVAGKFLGQSVILVIATLLGFGAAGLLLLLQHGSDAGDWPAFIRLIASSILLGAVFIAIGGLVSVTVRERATAAGAAVGIWLVFVLLYDGALLALLVADQGRFIGTATLDALLLLNPTDAYRLYNLASDPRIAMLSGLTGTATAEGGSNAQQLLALLAWVVAPLALTVRVFSRRQP</sequence>
<dbReference type="AlphaFoldDB" id="A0A4R6WYQ0"/>
<dbReference type="Proteomes" id="UP000295783">
    <property type="component" value="Unassembled WGS sequence"/>
</dbReference>
<dbReference type="Pfam" id="PF12679">
    <property type="entry name" value="ABC2_membrane_2"/>
    <property type="match status" value="1"/>
</dbReference>
<reference evidence="2 3" key="1">
    <citation type="submission" date="2019-03" db="EMBL/GenBank/DDBJ databases">
        <title>Genomic Encyclopedia of Type Strains, Phase III (KMG-III): the genomes of soil and plant-associated and newly described type strains.</title>
        <authorList>
            <person name="Whitman W."/>
        </authorList>
    </citation>
    <scope>NUCLEOTIDE SEQUENCE [LARGE SCALE GENOMIC DNA]</scope>
    <source>
        <strain evidence="2 3">CGMCC 1.7660</strain>
    </source>
</reference>
<organism evidence="2 3">
    <name type="scientific">Dongia mobilis</name>
    <dbReference type="NCBI Taxonomy" id="578943"/>
    <lineage>
        <taxon>Bacteria</taxon>
        <taxon>Pseudomonadati</taxon>
        <taxon>Pseudomonadota</taxon>
        <taxon>Alphaproteobacteria</taxon>
        <taxon>Rhodospirillales</taxon>
        <taxon>Dongiaceae</taxon>
        <taxon>Dongia</taxon>
    </lineage>
</organism>
<feature type="transmembrane region" description="Helical" evidence="1">
    <location>
        <begin position="176"/>
        <end position="197"/>
    </location>
</feature>
<evidence type="ECO:0000313" key="2">
    <source>
        <dbReference type="EMBL" id="TDQ82917.1"/>
    </source>
</evidence>
<gene>
    <name evidence="2" type="ORF">A8950_1198</name>
</gene>
<keyword evidence="1" id="KW-0812">Transmembrane</keyword>
<dbReference type="OrthoDB" id="9805862at2"/>
<dbReference type="PANTHER" id="PTHR43471:SF1">
    <property type="entry name" value="ABC TRANSPORTER PERMEASE PROTEIN NOSY-RELATED"/>
    <property type="match status" value="1"/>
</dbReference>
<keyword evidence="1" id="KW-0472">Membrane</keyword>
<name>A0A4R6WYQ0_9PROT</name>
<dbReference type="PANTHER" id="PTHR43471">
    <property type="entry name" value="ABC TRANSPORTER PERMEASE"/>
    <property type="match status" value="1"/>
</dbReference>
<accession>A0A4R6WYQ0</accession>
<dbReference type="GO" id="GO:0140359">
    <property type="term" value="F:ABC-type transporter activity"/>
    <property type="evidence" value="ECO:0007669"/>
    <property type="project" value="InterPro"/>
</dbReference>
<keyword evidence="1" id="KW-1133">Transmembrane helix</keyword>
<proteinExistence type="predicted"/>
<dbReference type="GO" id="GO:0005886">
    <property type="term" value="C:plasma membrane"/>
    <property type="evidence" value="ECO:0007669"/>
    <property type="project" value="UniProtKB-SubCell"/>
</dbReference>
<evidence type="ECO:0000256" key="1">
    <source>
        <dbReference type="SAM" id="Phobius"/>
    </source>
</evidence>
<feature type="transmembrane region" description="Helical" evidence="1">
    <location>
        <begin position="141"/>
        <end position="164"/>
    </location>
</feature>